<keyword evidence="4 6" id="KW-0472">Membrane</keyword>
<evidence type="ECO:0000313" key="8">
    <source>
        <dbReference type="EMBL" id="CAF9931323.1"/>
    </source>
</evidence>
<evidence type="ECO:0000256" key="6">
    <source>
        <dbReference type="SAM" id="Phobius"/>
    </source>
</evidence>
<organism evidence="8 9">
    <name type="scientific">Gomphillus americanus</name>
    <dbReference type="NCBI Taxonomy" id="1940652"/>
    <lineage>
        <taxon>Eukaryota</taxon>
        <taxon>Fungi</taxon>
        <taxon>Dikarya</taxon>
        <taxon>Ascomycota</taxon>
        <taxon>Pezizomycotina</taxon>
        <taxon>Lecanoromycetes</taxon>
        <taxon>OSLEUM clade</taxon>
        <taxon>Ostropomycetidae</taxon>
        <taxon>Ostropales</taxon>
        <taxon>Graphidaceae</taxon>
        <taxon>Gomphilloideae</taxon>
        <taxon>Gomphillus</taxon>
    </lineage>
</organism>
<keyword evidence="9" id="KW-1185">Reference proteome</keyword>
<dbReference type="AlphaFoldDB" id="A0A8H3FUU9"/>
<dbReference type="PANTHER" id="PTHR11863">
    <property type="entry name" value="STEROL DESATURASE"/>
    <property type="match status" value="1"/>
</dbReference>
<dbReference type="InterPro" id="IPR006694">
    <property type="entry name" value="Fatty_acid_hydroxylase"/>
</dbReference>
<dbReference type="InterPro" id="IPR050307">
    <property type="entry name" value="Sterol_Desaturase_Related"/>
</dbReference>
<evidence type="ECO:0000256" key="2">
    <source>
        <dbReference type="ARBA" id="ARBA00022692"/>
    </source>
</evidence>
<accession>A0A8H3FUU9</accession>
<keyword evidence="2 6" id="KW-0812">Transmembrane</keyword>
<comment type="subcellular location">
    <subcellularLocation>
        <location evidence="1">Membrane</location>
    </subcellularLocation>
</comment>
<feature type="transmembrane region" description="Helical" evidence="6">
    <location>
        <begin position="190"/>
        <end position="212"/>
    </location>
</feature>
<evidence type="ECO:0000259" key="7">
    <source>
        <dbReference type="Pfam" id="PF04116"/>
    </source>
</evidence>
<dbReference type="EMBL" id="CAJPDQ010000038">
    <property type="protein sequence ID" value="CAF9931323.1"/>
    <property type="molecule type" value="Genomic_DNA"/>
</dbReference>
<protein>
    <recommendedName>
        <fullName evidence="7">Fatty acid hydroxylase domain-containing protein</fullName>
    </recommendedName>
</protein>
<dbReference type="GO" id="GO:0005506">
    <property type="term" value="F:iron ion binding"/>
    <property type="evidence" value="ECO:0007669"/>
    <property type="project" value="InterPro"/>
</dbReference>
<comment type="caution">
    <text evidence="8">The sequence shown here is derived from an EMBL/GenBank/DDBJ whole genome shotgun (WGS) entry which is preliminary data.</text>
</comment>
<dbReference type="GO" id="GO:0008610">
    <property type="term" value="P:lipid biosynthetic process"/>
    <property type="evidence" value="ECO:0007669"/>
    <property type="project" value="InterPro"/>
</dbReference>
<proteinExistence type="predicted"/>
<name>A0A8H3FUU9_9LECA</name>
<feature type="transmembrane region" description="Helical" evidence="6">
    <location>
        <begin position="32"/>
        <end position="52"/>
    </location>
</feature>
<evidence type="ECO:0000256" key="1">
    <source>
        <dbReference type="ARBA" id="ARBA00004370"/>
    </source>
</evidence>
<reference evidence="8" key="1">
    <citation type="submission" date="2021-03" db="EMBL/GenBank/DDBJ databases">
        <authorList>
            <person name="Tagirdzhanova G."/>
        </authorList>
    </citation>
    <scope>NUCLEOTIDE SEQUENCE</scope>
</reference>
<gene>
    <name evidence="8" type="ORF">GOMPHAMPRED_005883</name>
</gene>
<keyword evidence="3 6" id="KW-1133">Transmembrane helix</keyword>
<feature type="domain" description="Fatty acid hydroxylase" evidence="7">
    <location>
        <begin position="202"/>
        <end position="338"/>
    </location>
</feature>
<dbReference type="Proteomes" id="UP000664169">
    <property type="component" value="Unassembled WGS sequence"/>
</dbReference>
<dbReference type="GO" id="GO:0016491">
    <property type="term" value="F:oxidoreductase activity"/>
    <property type="evidence" value="ECO:0007669"/>
    <property type="project" value="InterPro"/>
</dbReference>
<evidence type="ECO:0000256" key="3">
    <source>
        <dbReference type="ARBA" id="ARBA00022989"/>
    </source>
</evidence>
<sequence>MSSLNSSHELPPLPEYTLIPVPPLVPGIPDKYLELLLPIIAYWAFSMLFHWIDVNDYFAKYRLHTPAEVLKRNHVSRYEVIRDVVIQQIVQTAVGAAINYFEPEDLLGKDDYTIAVWATRIRVAERAIPSLLGLLSVDAHTLANNLAKSHLALSGAIAGGVYPGLTQVITTAGVSRIVPGFAAWELKLAAAIYHVFIPAIQFAAAVFILDTWQYFLHRAMHMNKWLYTTFHSRHHRLYVPYAFGALYNHPFEGFLLDTLGAGLAWKVTGMTLRQGMWFYTGSTCKTVDDHCGYALPWDPLQYIFPNNAGYHDIHHQSWGIKTNFSQPFFTFWDHLLGTVWTGGDVSARYERAANAAQNKLDSSVTNTSEMSDPSPTPYDFKAHKKNELFELAESPIMAKIPAGKAKLQAETSQQQVLADKEGGGMSVLREELEEERAAEKSVRTSNHRRTASNSLKGLRQKVGSLGRKGGIIGVEKR</sequence>
<dbReference type="Pfam" id="PF04116">
    <property type="entry name" value="FA_hydroxylase"/>
    <property type="match status" value="1"/>
</dbReference>
<evidence type="ECO:0000313" key="9">
    <source>
        <dbReference type="Proteomes" id="UP000664169"/>
    </source>
</evidence>
<dbReference type="OrthoDB" id="408954at2759"/>
<feature type="region of interest" description="Disordered" evidence="5">
    <location>
        <begin position="432"/>
        <end position="462"/>
    </location>
</feature>
<evidence type="ECO:0000256" key="4">
    <source>
        <dbReference type="ARBA" id="ARBA00023136"/>
    </source>
</evidence>
<dbReference type="GO" id="GO:0016020">
    <property type="term" value="C:membrane"/>
    <property type="evidence" value="ECO:0007669"/>
    <property type="project" value="UniProtKB-SubCell"/>
</dbReference>
<evidence type="ECO:0000256" key="5">
    <source>
        <dbReference type="SAM" id="MobiDB-lite"/>
    </source>
</evidence>